<feature type="transmembrane region" description="Helical" evidence="2">
    <location>
        <begin position="55"/>
        <end position="81"/>
    </location>
</feature>
<reference evidence="3 4" key="1">
    <citation type="submission" date="2016-06" db="EMBL/GenBank/DDBJ databases">
        <authorList>
            <person name="Kjaerup R.B."/>
            <person name="Dalgaard T.S."/>
            <person name="Juul-Madsen H.R."/>
        </authorList>
    </citation>
    <scope>NUCLEOTIDE SEQUENCE [LARGE SCALE GENOMIC DNA]</scope>
    <source>
        <strain evidence="3 4">DSM 45626</strain>
    </source>
</reference>
<organism evidence="3 4">
    <name type="scientific">Micromonospora haikouensis</name>
    <dbReference type="NCBI Taxonomy" id="686309"/>
    <lineage>
        <taxon>Bacteria</taxon>
        <taxon>Bacillati</taxon>
        <taxon>Actinomycetota</taxon>
        <taxon>Actinomycetes</taxon>
        <taxon>Micromonosporales</taxon>
        <taxon>Micromonosporaceae</taxon>
        <taxon>Micromonospora</taxon>
    </lineage>
</organism>
<feature type="transmembrane region" description="Helical" evidence="2">
    <location>
        <begin position="162"/>
        <end position="185"/>
    </location>
</feature>
<protein>
    <submittedName>
        <fullName evidence="3">ABC-2 type transport system permease protein</fullName>
    </submittedName>
</protein>
<evidence type="ECO:0000313" key="3">
    <source>
        <dbReference type="EMBL" id="SCE69781.1"/>
    </source>
</evidence>
<proteinExistence type="predicted"/>
<feature type="transmembrane region" description="Helical" evidence="2">
    <location>
        <begin position="541"/>
        <end position="562"/>
    </location>
</feature>
<feature type="transmembrane region" description="Helical" evidence="2">
    <location>
        <begin position="419"/>
        <end position="437"/>
    </location>
</feature>
<keyword evidence="2" id="KW-0472">Membrane</keyword>
<dbReference type="Proteomes" id="UP000199375">
    <property type="component" value="Unassembled WGS sequence"/>
</dbReference>
<accession>A0A1C4UDQ5</accession>
<evidence type="ECO:0000256" key="2">
    <source>
        <dbReference type="SAM" id="Phobius"/>
    </source>
</evidence>
<feature type="transmembrane region" description="Helical" evidence="2">
    <location>
        <begin position="87"/>
        <end position="111"/>
    </location>
</feature>
<evidence type="ECO:0000313" key="4">
    <source>
        <dbReference type="Proteomes" id="UP000199375"/>
    </source>
</evidence>
<feature type="transmembrane region" description="Helical" evidence="2">
    <location>
        <begin position="380"/>
        <end position="399"/>
    </location>
</feature>
<feature type="region of interest" description="Disordered" evidence="1">
    <location>
        <begin position="1"/>
        <end position="27"/>
    </location>
</feature>
<dbReference type="EMBL" id="FMCW01000003">
    <property type="protein sequence ID" value="SCE69781.1"/>
    <property type="molecule type" value="Genomic_DNA"/>
</dbReference>
<feature type="transmembrane region" description="Helical" evidence="2">
    <location>
        <begin position="206"/>
        <end position="229"/>
    </location>
</feature>
<feature type="transmembrane region" description="Helical" evidence="2">
    <location>
        <begin position="132"/>
        <end position="156"/>
    </location>
</feature>
<keyword evidence="2" id="KW-0812">Transmembrane</keyword>
<feature type="transmembrane region" description="Helical" evidence="2">
    <location>
        <begin position="468"/>
        <end position="487"/>
    </location>
</feature>
<name>A0A1C4UDQ5_9ACTN</name>
<dbReference type="AlphaFoldDB" id="A0A1C4UDQ5"/>
<feature type="transmembrane region" description="Helical" evidence="2">
    <location>
        <begin position="568"/>
        <end position="591"/>
    </location>
</feature>
<sequence>MAVPVTGAGQRGATMAVTGPGGQPAERVRPVSARHFVRLKLRVMGNNFRGQGWRIAMFVGGMIAGLWFAATGFFLLAAPGLADEPTYALMAAAFGGGLLVLGWLLLPLVFFGVDETLDPARFALLPLSRRTLVTGLFAAALVSVPAVAALIATGGLVLTSGLLGGAAAALVAAVGVVAGLLLCVAASRAMTSAFATMLRSRRVRDLAAVLLAVLAALLGPLQIVVVAAVQQADWDRLTGVARVVGWTPFGAPWTVGIDVAEGRAWAVPVKLLITALTIGALLWWWSRSLESAMVGAASGGRIRVRGGGAKVRGGAAKTGGGAAVGGAAVGGAAAGGAAGAVSGAVGQLFPKAVGWARRDRFGALVARECRYWWRDARRRANLITIAVVGIFVPVMVNFGGASFSTGEGMEFAAPDSSPVLVSISMVFVGLLASVTLANQFGFDGSAYAANVVAGVPGRLELRARMAAFSVYVLPMLAVVTVILGMLLGRPAWLGVMAGSLLATYGAGLAISAFVSVLGAYSLPETSNPFAMNSGAGVAKSFLTLLSMLGTAVASVPMVVAAALLGDAWLWLATPLGLAYGLGAALLGAYLAGDVLDRRAPELLTAVTPRR</sequence>
<evidence type="ECO:0000256" key="1">
    <source>
        <dbReference type="SAM" id="MobiDB-lite"/>
    </source>
</evidence>
<gene>
    <name evidence="3" type="ORF">GA0070558_10382</name>
</gene>
<keyword evidence="2" id="KW-1133">Transmembrane helix</keyword>
<feature type="transmembrane region" description="Helical" evidence="2">
    <location>
        <begin position="493"/>
        <end position="520"/>
    </location>
</feature>
<feature type="transmembrane region" description="Helical" evidence="2">
    <location>
        <begin position="265"/>
        <end position="285"/>
    </location>
</feature>